<name>A0A0C5W1P4_9GAMM</name>
<evidence type="ECO:0000256" key="6">
    <source>
        <dbReference type="SAM" id="Phobius"/>
    </source>
</evidence>
<evidence type="ECO:0000256" key="1">
    <source>
        <dbReference type="ARBA" id="ARBA00004651"/>
    </source>
</evidence>
<accession>A0A0C5W1P4</accession>
<protein>
    <submittedName>
        <fullName evidence="7">Putative threonine efflux protein</fullName>
    </submittedName>
</protein>
<feature type="transmembrane region" description="Helical" evidence="6">
    <location>
        <begin position="68"/>
        <end position="92"/>
    </location>
</feature>
<dbReference type="RefSeq" id="WP_044618581.1">
    <property type="nucleotide sequence ID" value="NZ_CP007142.1"/>
</dbReference>
<keyword evidence="4 6" id="KW-1133">Transmembrane helix</keyword>
<dbReference type="GO" id="GO:0015171">
    <property type="term" value="F:amino acid transmembrane transporter activity"/>
    <property type="evidence" value="ECO:0007669"/>
    <property type="project" value="TreeGrafter"/>
</dbReference>
<dbReference type="EMBL" id="CP007142">
    <property type="protein sequence ID" value="AJQ96599.1"/>
    <property type="molecule type" value="Genomic_DNA"/>
</dbReference>
<evidence type="ECO:0000256" key="5">
    <source>
        <dbReference type="ARBA" id="ARBA00023136"/>
    </source>
</evidence>
<evidence type="ECO:0000313" key="7">
    <source>
        <dbReference type="EMBL" id="AJQ96599.1"/>
    </source>
</evidence>
<evidence type="ECO:0000256" key="3">
    <source>
        <dbReference type="ARBA" id="ARBA00022692"/>
    </source>
</evidence>
<dbReference type="GO" id="GO:0005886">
    <property type="term" value="C:plasma membrane"/>
    <property type="evidence" value="ECO:0007669"/>
    <property type="project" value="UniProtKB-SubCell"/>
</dbReference>
<comment type="subcellular location">
    <subcellularLocation>
        <location evidence="1">Cell membrane</location>
        <topology evidence="1">Multi-pass membrane protein</topology>
    </subcellularLocation>
</comment>
<dbReference type="PIRSF" id="PIRSF006324">
    <property type="entry name" value="LeuE"/>
    <property type="match status" value="1"/>
</dbReference>
<dbReference type="PANTHER" id="PTHR30086">
    <property type="entry name" value="ARGININE EXPORTER PROTEIN ARGO"/>
    <property type="match status" value="1"/>
</dbReference>
<dbReference type="KEGG" id="gsn:YC6258_04567"/>
<keyword evidence="2" id="KW-1003">Cell membrane</keyword>
<dbReference type="PATRIC" id="fig|1445510.3.peg.4531"/>
<sequence>MIDLAVLPFFFASIFFLVISPGPDLLLISSYSSTNGFKSGLAISVGIFIAGIIQTMLVALGLGQLMQAMPVVAFGVKMVGALYLFWLGINLIRSWFGNKREQVAKEKPRTLPTINLVYRGCLNNLLNPKALLFFSMFLPQFTNEASSLSGQIMILGLILSVFALLVNVMLAFSFSSVGSYLGSKLNIGRHSDGLLGLIFVGLAARLAISK</sequence>
<feature type="transmembrane region" description="Helical" evidence="6">
    <location>
        <begin position="40"/>
        <end position="62"/>
    </location>
</feature>
<feature type="transmembrane region" description="Helical" evidence="6">
    <location>
        <begin position="187"/>
        <end position="208"/>
    </location>
</feature>
<evidence type="ECO:0000256" key="2">
    <source>
        <dbReference type="ARBA" id="ARBA00022475"/>
    </source>
</evidence>
<organism evidence="7 8">
    <name type="scientific">Gynuella sunshinyii YC6258</name>
    <dbReference type="NCBI Taxonomy" id="1445510"/>
    <lineage>
        <taxon>Bacteria</taxon>
        <taxon>Pseudomonadati</taxon>
        <taxon>Pseudomonadota</taxon>
        <taxon>Gammaproteobacteria</taxon>
        <taxon>Oceanospirillales</taxon>
        <taxon>Saccharospirillaceae</taxon>
        <taxon>Gynuella</taxon>
    </lineage>
</organism>
<dbReference type="Proteomes" id="UP000032266">
    <property type="component" value="Chromosome"/>
</dbReference>
<keyword evidence="5 6" id="KW-0472">Membrane</keyword>
<keyword evidence="8" id="KW-1185">Reference proteome</keyword>
<dbReference type="PANTHER" id="PTHR30086:SF20">
    <property type="entry name" value="ARGININE EXPORTER PROTEIN ARGO-RELATED"/>
    <property type="match status" value="1"/>
</dbReference>
<dbReference type="HOGENOM" id="CLU_079569_3_2_6"/>
<reference evidence="7 8" key="1">
    <citation type="submission" date="2014-01" db="EMBL/GenBank/DDBJ databases">
        <title>Full genme sequencing of cellulolytic bacterium Gynuella sunshinyii YC6258T gen. nov., sp. nov.</title>
        <authorList>
            <person name="Khan H."/>
            <person name="Chung E.J."/>
            <person name="Chung Y.R."/>
        </authorList>
    </citation>
    <scope>NUCLEOTIDE SEQUENCE [LARGE SCALE GENOMIC DNA]</scope>
    <source>
        <strain evidence="7 8">YC6258</strain>
    </source>
</reference>
<keyword evidence="3 6" id="KW-0812">Transmembrane</keyword>
<dbReference type="AlphaFoldDB" id="A0A0C5W1P4"/>
<evidence type="ECO:0000256" key="4">
    <source>
        <dbReference type="ARBA" id="ARBA00022989"/>
    </source>
</evidence>
<dbReference type="Pfam" id="PF01810">
    <property type="entry name" value="LysE"/>
    <property type="match status" value="1"/>
</dbReference>
<dbReference type="InterPro" id="IPR001123">
    <property type="entry name" value="LeuE-type"/>
</dbReference>
<feature type="transmembrane region" description="Helical" evidence="6">
    <location>
        <begin position="152"/>
        <end position="175"/>
    </location>
</feature>
<feature type="transmembrane region" description="Helical" evidence="6">
    <location>
        <begin position="6"/>
        <end position="28"/>
    </location>
</feature>
<gene>
    <name evidence="7" type="ORF">YC6258_04567</name>
</gene>
<evidence type="ECO:0000313" key="8">
    <source>
        <dbReference type="Proteomes" id="UP000032266"/>
    </source>
</evidence>
<dbReference type="OrthoDB" id="9804822at2"/>
<dbReference type="STRING" id="1445510.YC6258_04567"/>
<proteinExistence type="predicted"/>